<reference evidence="1 2" key="1">
    <citation type="submission" date="2024-01" db="EMBL/GenBank/DDBJ databases">
        <title>Niabella digestum sp. nov., isolated from waste digestion system.</title>
        <authorList>
            <person name="Zhang L."/>
        </authorList>
    </citation>
    <scope>NUCLEOTIDE SEQUENCE [LARGE SCALE GENOMIC DNA]</scope>
    <source>
        <strain evidence="1 2">A18</strain>
    </source>
</reference>
<name>A0ABU7RCU2_9BACT</name>
<accession>A0ABU7RCU2</accession>
<comment type="caution">
    <text evidence="1">The sequence shown here is derived from an EMBL/GenBank/DDBJ whole genome shotgun (WGS) entry which is preliminary data.</text>
</comment>
<gene>
    <name evidence="1" type="ORF">V2H41_00865</name>
</gene>
<sequence length="167" mass="18781">MELSVPVDERLIELALYSIGQPIHKSQIELAINNIVKTTLSELNNRCKNPEKSVEFIRIARECASLSGPIKLSSYQDILAKGRSLNSEIFGIELINIIDQIAEETQLKRKMINTLMAITTPLTLYKVYDSSKSVAENNIVQEFYNYLSQIVSSNINLTAPPILRQAI</sequence>
<dbReference type="EMBL" id="JAZGLY010000001">
    <property type="protein sequence ID" value="MEE6185812.1"/>
    <property type="molecule type" value="Genomic_DNA"/>
</dbReference>
<protein>
    <submittedName>
        <fullName evidence="1">Uncharacterized protein</fullName>
    </submittedName>
</protein>
<evidence type="ECO:0000313" key="2">
    <source>
        <dbReference type="Proteomes" id="UP001357452"/>
    </source>
</evidence>
<keyword evidence="2" id="KW-1185">Reference proteome</keyword>
<dbReference type="Proteomes" id="UP001357452">
    <property type="component" value="Unassembled WGS sequence"/>
</dbReference>
<evidence type="ECO:0000313" key="1">
    <source>
        <dbReference type="EMBL" id="MEE6185812.1"/>
    </source>
</evidence>
<proteinExistence type="predicted"/>
<organism evidence="1 2">
    <name type="scientific">Niabella digestorum</name>
    <dbReference type="NCBI Taxonomy" id="3117701"/>
    <lineage>
        <taxon>Bacteria</taxon>
        <taxon>Pseudomonadati</taxon>
        <taxon>Bacteroidota</taxon>
        <taxon>Chitinophagia</taxon>
        <taxon>Chitinophagales</taxon>
        <taxon>Chitinophagaceae</taxon>
        <taxon>Niabella</taxon>
    </lineage>
</organism>
<dbReference type="RefSeq" id="WP_330973220.1">
    <property type="nucleotide sequence ID" value="NZ_JAZGLY010000001.1"/>
</dbReference>